<dbReference type="SMART" id="SM00448">
    <property type="entry name" value="REC"/>
    <property type="match status" value="1"/>
</dbReference>
<dbReference type="Proteomes" id="UP000007347">
    <property type="component" value="Chromosome"/>
</dbReference>
<organism evidence="4 5">
    <name type="scientific">Desulfobacula toluolica (strain DSM 7467 / Tol2)</name>
    <dbReference type="NCBI Taxonomy" id="651182"/>
    <lineage>
        <taxon>Bacteria</taxon>
        <taxon>Pseudomonadati</taxon>
        <taxon>Thermodesulfobacteriota</taxon>
        <taxon>Desulfobacteria</taxon>
        <taxon>Desulfobacterales</taxon>
        <taxon>Desulfobacteraceae</taxon>
        <taxon>Desulfobacula</taxon>
    </lineage>
</organism>
<dbReference type="CDD" id="cd19920">
    <property type="entry name" value="REC_PA4781-like"/>
    <property type="match status" value="1"/>
</dbReference>
<dbReference type="STRING" id="651182.TOL2_C08720"/>
<dbReference type="PANTHER" id="PTHR44591:SF3">
    <property type="entry name" value="RESPONSE REGULATORY DOMAIN-CONTAINING PROTEIN"/>
    <property type="match status" value="1"/>
</dbReference>
<dbReference type="PANTHER" id="PTHR44591">
    <property type="entry name" value="STRESS RESPONSE REGULATOR PROTEIN 1"/>
    <property type="match status" value="1"/>
</dbReference>
<feature type="modified residue" description="4-aspartylphosphate" evidence="2">
    <location>
        <position position="55"/>
    </location>
</feature>
<dbReference type="Gene3D" id="3.40.50.2300">
    <property type="match status" value="1"/>
</dbReference>
<dbReference type="Pfam" id="PF00072">
    <property type="entry name" value="Response_reg"/>
    <property type="match status" value="1"/>
</dbReference>
<dbReference type="PROSITE" id="PS50110">
    <property type="entry name" value="RESPONSE_REGULATORY"/>
    <property type="match status" value="1"/>
</dbReference>
<accession>K0NE27</accession>
<dbReference type="AlphaFoldDB" id="K0NE27"/>
<dbReference type="InterPro" id="IPR011006">
    <property type="entry name" value="CheY-like_superfamily"/>
</dbReference>
<dbReference type="OrthoDB" id="9790791at2"/>
<gene>
    <name evidence="4" type="ordered locus">TOL2_C08720</name>
</gene>
<dbReference type="InterPro" id="IPR001789">
    <property type="entry name" value="Sig_transdc_resp-reg_receiver"/>
</dbReference>
<protein>
    <submittedName>
        <fullName evidence="4">Response regulator receiver protein</fullName>
    </submittedName>
</protein>
<dbReference type="HOGENOM" id="CLU_000445_69_1_7"/>
<dbReference type="EMBL" id="FO203503">
    <property type="protein sequence ID" value="CCK79040.1"/>
    <property type="molecule type" value="Genomic_DNA"/>
</dbReference>
<dbReference type="InterPro" id="IPR050595">
    <property type="entry name" value="Bact_response_regulator"/>
</dbReference>
<dbReference type="RefSeq" id="WP_014956390.1">
    <property type="nucleotide sequence ID" value="NC_018645.1"/>
</dbReference>
<evidence type="ECO:0000256" key="2">
    <source>
        <dbReference type="PROSITE-ProRule" id="PRU00169"/>
    </source>
</evidence>
<name>K0NE27_DESTT</name>
<keyword evidence="5" id="KW-1185">Reference proteome</keyword>
<dbReference type="SUPFAM" id="SSF52172">
    <property type="entry name" value="CheY-like"/>
    <property type="match status" value="1"/>
</dbReference>
<keyword evidence="1 2" id="KW-0597">Phosphoprotein</keyword>
<dbReference type="KEGG" id="dto:TOL2_C08720"/>
<evidence type="ECO:0000313" key="4">
    <source>
        <dbReference type="EMBL" id="CCK79040.1"/>
    </source>
</evidence>
<reference evidence="4 5" key="1">
    <citation type="journal article" date="2013" name="Environ. Microbiol.">
        <title>Complete genome, catabolic sub-proteomes and key-metabolites of Desulfobacula toluolica Tol2, a marine, aromatic compound-degrading, sulfate-reducing bacterium.</title>
        <authorList>
            <person name="Wohlbrand L."/>
            <person name="Jacob J.H."/>
            <person name="Kube M."/>
            <person name="Mussmann M."/>
            <person name="Jarling R."/>
            <person name="Beck A."/>
            <person name="Amann R."/>
            <person name="Wilkes H."/>
            <person name="Reinhardt R."/>
            <person name="Rabus R."/>
        </authorList>
    </citation>
    <scope>NUCLEOTIDE SEQUENCE [LARGE SCALE GENOMIC DNA]</scope>
    <source>
        <strain evidence="5">DSM 7467 / Tol2</strain>
    </source>
</reference>
<evidence type="ECO:0000313" key="5">
    <source>
        <dbReference type="Proteomes" id="UP000007347"/>
    </source>
</evidence>
<evidence type="ECO:0000256" key="1">
    <source>
        <dbReference type="ARBA" id="ARBA00022553"/>
    </source>
</evidence>
<sequence>MDKQNRILIVDDEKINIKLLTNFLQDEYKIMAARTGKQALKAVRGPNPPDLILLDIILPEMDGYEICNAIKKDEKNRHIPIIFVTAVSEVMDEAKAFDLGAVDYITKPFNPVTVKARVNTHIQLSTTMRDLKAALAKVKKLSGLLPICAKCKKIRDDQGYWNEVDLYLEKNSNAKFSHGICPDCSDELYGNHDWYQKKKTTQLKRP</sequence>
<feature type="domain" description="Response regulatory" evidence="3">
    <location>
        <begin position="6"/>
        <end position="122"/>
    </location>
</feature>
<proteinExistence type="predicted"/>
<evidence type="ECO:0000259" key="3">
    <source>
        <dbReference type="PROSITE" id="PS50110"/>
    </source>
</evidence>
<dbReference type="GO" id="GO:0000160">
    <property type="term" value="P:phosphorelay signal transduction system"/>
    <property type="evidence" value="ECO:0007669"/>
    <property type="project" value="InterPro"/>
</dbReference>